<dbReference type="EMBL" id="JAMZMM010000116">
    <property type="protein sequence ID" value="MCP2729441.1"/>
    <property type="molecule type" value="Genomic_DNA"/>
</dbReference>
<evidence type="ECO:0000256" key="1">
    <source>
        <dbReference type="SAM" id="SignalP"/>
    </source>
</evidence>
<accession>A0AAE3GT51</accession>
<evidence type="ECO:0000313" key="3">
    <source>
        <dbReference type="Proteomes" id="UP001204953"/>
    </source>
</evidence>
<organism evidence="2 3">
    <name type="scientific">Limnofasciculus baicalensis BBK-W-15</name>
    <dbReference type="NCBI Taxonomy" id="2699891"/>
    <lineage>
        <taxon>Bacteria</taxon>
        <taxon>Bacillati</taxon>
        <taxon>Cyanobacteriota</taxon>
        <taxon>Cyanophyceae</taxon>
        <taxon>Coleofasciculales</taxon>
        <taxon>Coleofasciculaceae</taxon>
        <taxon>Limnofasciculus</taxon>
        <taxon>Limnofasciculus baicalensis</taxon>
    </lineage>
</organism>
<sequence length="146" mass="15808">MNYRLSIPLIATVTLLSYITPASANPVNETLEELANNWSDAVYCGVACMPFGPQAAFVCGLACDALNMLTPTVRPIEHPSDAPGYSFHRKPDTIFTPSGQVYDKTGTWSGIPGYSNSDNTNWVNSSPKADMIFTPSGEVYEKTGSY</sequence>
<comment type="caution">
    <text evidence="2">The sequence shown here is derived from an EMBL/GenBank/DDBJ whole genome shotgun (WGS) entry which is preliminary data.</text>
</comment>
<protein>
    <submittedName>
        <fullName evidence="2">Uncharacterized protein</fullName>
    </submittedName>
</protein>
<name>A0AAE3GT51_9CYAN</name>
<proteinExistence type="predicted"/>
<dbReference type="RefSeq" id="WP_254012227.1">
    <property type="nucleotide sequence ID" value="NZ_JAMZMM010000116.1"/>
</dbReference>
<dbReference type="AlphaFoldDB" id="A0AAE3GT51"/>
<feature type="signal peptide" evidence="1">
    <location>
        <begin position="1"/>
        <end position="24"/>
    </location>
</feature>
<evidence type="ECO:0000313" key="2">
    <source>
        <dbReference type="EMBL" id="MCP2729441.1"/>
    </source>
</evidence>
<gene>
    <name evidence="2" type="ORF">NJ959_13360</name>
</gene>
<dbReference type="Proteomes" id="UP001204953">
    <property type="component" value="Unassembled WGS sequence"/>
</dbReference>
<keyword evidence="1" id="KW-0732">Signal</keyword>
<keyword evidence="3" id="KW-1185">Reference proteome</keyword>
<reference evidence="2" key="1">
    <citation type="submission" date="2022-06" db="EMBL/GenBank/DDBJ databases">
        <title>New cyanobacteria of genus Symplocastrum in benthos of Lake Baikal.</title>
        <authorList>
            <person name="Sorokovikova E."/>
            <person name="Tikhonova I."/>
            <person name="Krasnopeev A."/>
            <person name="Evseev P."/>
            <person name="Gladkikh A."/>
            <person name="Belykh O."/>
        </authorList>
    </citation>
    <scope>NUCLEOTIDE SEQUENCE</scope>
    <source>
        <strain evidence="2">BBK-W-15</strain>
    </source>
</reference>
<feature type="chain" id="PRO_5042261860" evidence="1">
    <location>
        <begin position="25"/>
        <end position="146"/>
    </location>
</feature>